<keyword evidence="3" id="KW-1185">Reference proteome</keyword>
<accession>A0A5B7GQW6</accession>
<organism evidence="2 3">
    <name type="scientific">Portunus trituberculatus</name>
    <name type="common">Swimming crab</name>
    <name type="synonym">Neptunus trituberculatus</name>
    <dbReference type="NCBI Taxonomy" id="210409"/>
    <lineage>
        <taxon>Eukaryota</taxon>
        <taxon>Metazoa</taxon>
        <taxon>Ecdysozoa</taxon>
        <taxon>Arthropoda</taxon>
        <taxon>Crustacea</taxon>
        <taxon>Multicrustacea</taxon>
        <taxon>Malacostraca</taxon>
        <taxon>Eumalacostraca</taxon>
        <taxon>Eucarida</taxon>
        <taxon>Decapoda</taxon>
        <taxon>Pleocyemata</taxon>
        <taxon>Brachyura</taxon>
        <taxon>Eubrachyura</taxon>
        <taxon>Portunoidea</taxon>
        <taxon>Portunidae</taxon>
        <taxon>Portuninae</taxon>
        <taxon>Portunus</taxon>
    </lineage>
</organism>
<evidence type="ECO:0000256" key="1">
    <source>
        <dbReference type="SAM" id="MobiDB-lite"/>
    </source>
</evidence>
<feature type="compositionally biased region" description="Low complexity" evidence="1">
    <location>
        <begin position="103"/>
        <end position="117"/>
    </location>
</feature>
<feature type="compositionally biased region" description="Basic and acidic residues" evidence="1">
    <location>
        <begin position="87"/>
        <end position="99"/>
    </location>
</feature>
<dbReference type="Proteomes" id="UP000324222">
    <property type="component" value="Unassembled WGS sequence"/>
</dbReference>
<feature type="region of interest" description="Disordered" evidence="1">
    <location>
        <begin position="65"/>
        <end position="117"/>
    </location>
</feature>
<reference evidence="2 3" key="1">
    <citation type="submission" date="2019-05" db="EMBL/GenBank/DDBJ databases">
        <title>Another draft genome of Portunus trituberculatus and its Hox gene families provides insights of decapod evolution.</title>
        <authorList>
            <person name="Jeong J.-H."/>
            <person name="Song I."/>
            <person name="Kim S."/>
            <person name="Choi T."/>
            <person name="Kim D."/>
            <person name="Ryu S."/>
            <person name="Kim W."/>
        </authorList>
    </citation>
    <scope>NUCLEOTIDE SEQUENCE [LARGE SCALE GENOMIC DNA]</scope>
    <source>
        <tissue evidence="2">Muscle</tissue>
    </source>
</reference>
<comment type="caution">
    <text evidence="2">The sequence shown here is derived from an EMBL/GenBank/DDBJ whole genome shotgun (WGS) entry which is preliminary data.</text>
</comment>
<proteinExistence type="predicted"/>
<dbReference type="AlphaFoldDB" id="A0A5B7GQW6"/>
<sequence>MSHGAVLIREYQRTKDDRNALLFLQQLNIFKKQACGAERETEDCQIVLRILIEFINGSRFRRNTAPLRRQGPARTPRGTALEPPLRAWREVGKPKEACRRQGSRGSLSGASRGSREL</sequence>
<protein>
    <submittedName>
        <fullName evidence="2">Uncharacterized protein</fullName>
    </submittedName>
</protein>
<dbReference type="EMBL" id="VSRR010016810">
    <property type="protein sequence ID" value="MPC59715.1"/>
    <property type="molecule type" value="Genomic_DNA"/>
</dbReference>
<evidence type="ECO:0000313" key="3">
    <source>
        <dbReference type="Proteomes" id="UP000324222"/>
    </source>
</evidence>
<gene>
    <name evidence="2" type="ORF">E2C01_053742</name>
</gene>
<name>A0A5B7GQW6_PORTR</name>
<evidence type="ECO:0000313" key="2">
    <source>
        <dbReference type="EMBL" id="MPC59715.1"/>
    </source>
</evidence>